<evidence type="ECO:0000313" key="4">
    <source>
        <dbReference type="EMBL" id="TWE08288.1"/>
    </source>
</evidence>
<name>A0A561DY46_9BACI</name>
<dbReference type="AlphaFoldDB" id="A0A561DY46"/>
<dbReference type="SUPFAM" id="SSF54631">
    <property type="entry name" value="CBS-domain pair"/>
    <property type="match status" value="1"/>
</dbReference>
<feature type="domain" description="CBS" evidence="3">
    <location>
        <begin position="110"/>
        <end position="166"/>
    </location>
</feature>
<gene>
    <name evidence="4" type="ORF">FB550_101306</name>
</gene>
<proteinExistence type="predicted"/>
<evidence type="ECO:0000259" key="3">
    <source>
        <dbReference type="PROSITE" id="PS51371"/>
    </source>
</evidence>
<feature type="domain" description="CBS" evidence="3">
    <location>
        <begin position="21"/>
        <end position="81"/>
    </location>
</feature>
<accession>A0A561DY46</accession>
<dbReference type="SMART" id="SM00116">
    <property type="entry name" value="CBS"/>
    <property type="match status" value="2"/>
</dbReference>
<evidence type="ECO:0000256" key="2">
    <source>
        <dbReference type="PROSITE-ProRule" id="PRU00703"/>
    </source>
</evidence>
<organism evidence="4 5">
    <name type="scientific">Neobacillus bataviensis</name>
    <dbReference type="NCBI Taxonomy" id="220685"/>
    <lineage>
        <taxon>Bacteria</taxon>
        <taxon>Bacillati</taxon>
        <taxon>Bacillota</taxon>
        <taxon>Bacilli</taxon>
        <taxon>Bacillales</taxon>
        <taxon>Bacillaceae</taxon>
        <taxon>Neobacillus</taxon>
    </lineage>
</organism>
<protein>
    <submittedName>
        <fullName evidence="4">CBS domain protein</fullName>
    </submittedName>
</protein>
<dbReference type="InterPro" id="IPR000644">
    <property type="entry name" value="CBS_dom"/>
</dbReference>
<dbReference type="EMBL" id="VIVN01000001">
    <property type="protein sequence ID" value="TWE08288.1"/>
    <property type="molecule type" value="Genomic_DNA"/>
</dbReference>
<dbReference type="PANTHER" id="PTHR43080">
    <property type="entry name" value="CBS DOMAIN-CONTAINING PROTEIN CBSX3, MITOCHONDRIAL"/>
    <property type="match status" value="1"/>
</dbReference>
<dbReference type="Pfam" id="PF00571">
    <property type="entry name" value="CBS"/>
    <property type="match status" value="2"/>
</dbReference>
<dbReference type="RefSeq" id="WP_261380533.1">
    <property type="nucleotide sequence ID" value="NZ_VIVN01000001.1"/>
</dbReference>
<comment type="caution">
    <text evidence="4">The sequence shown here is derived from an EMBL/GenBank/DDBJ whole genome shotgun (WGS) entry which is preliminary data.</text>
</comment>
<evidence type="ECO:0000256" key="1">
    <source>
        <dbReference type="ARBA" id="ARBA00023122"/>
    </source>
</evidence>
<dbReference type="Gene3D" id="3.10.580.10">
    <property type="entry name" value="CBS-domain"/>
    <property type="match status" value="1"/>
</dbReference>
<sequence length="168" mass="19073">MIYFGIDPKKAVTMMKVRDFMVRDVITVSPENSVREVMSVFVEKKIGGVPITKKDGTLCGMVTDGDIIRAIKPLDKRIHDYFSFITYIAVEERDVHLSEVINREIIKIAKTHGLVTVHPEDDMEKVVDLLSKHHFKKLPVVNGVNRVVGVISRGDVIRNIQQTMVENM</sequence>
<evidence type="ECO:0000313" key="5">
    <source>
        <dbReference type="Proteomes" id="UP000319671"/>
    </source>
</evidence>
<dbReference type="PANTHER" id="PTHR43080:SF2">
    <property type="entry name" value="CBS DOMAIN-CONTAINING PROTEIN"/>
    <property type="match status" value="1"/>
</dbReference>
<dbReference type="PROSITE" id="PS51371">
    <property type="entry name" value="CBS"/>
    <property type="match status" value="2"/>
</dbReference>
<keyword evidence="1 2" id="KW-0129">CBS domain</keyword>
<dbReference type="InterPro" id="IPR046342">
    <property type="entry name" value="CBS_dom_sf"/>
</dbReference>
<dbReference type="Proteomes" id="UP000319671">
    <property type="component" value="Unassembled WGS sequence"/>
</dbReference>
<dbReference type="InterPro" id="IPR051257">
    <property type="entry name" value="Diverse_CBS-Domain"/>
</dbReference>
<reference evidence="4 5" key="1">
    <citation type="submission" date="2019-06" db="EMBL/GenBank/DDBJ databases">
        <title>Sorghum-associated microbial communities from plants grown in Nebraska, USA.</title>
        <authorList>
            <person name="Schachtman D."/>
        </authorList>
    </citation>
    <scope>NUCLEOTIDE SEQUENCE [LARGE SCALE GENOMIC DNA]</scope>
    <source>
        <strain evidence="4 5">2482</strain>
    </source>
</reference>
<keyword evidence="5" id="KW-1185">Reference proteome</keyword>